<protein>
    <submittedName>
        <fullName evidence="9">Major facilitator superfamily domain-containing protein</fullName>
    </submittedName>
</protein>
<dbReference type="EMBL" id="JAGMUV010000010">
    <property type="protein sequence ID" value="KAH7141686.1"/>
    <property type="molecule type" value="Genomic_DNA"/>
</dbReference>
<dbReference type="InterPro" id="IPR011701">
    <property type="entry name" value="MFS"/>
</dbReference>
<name>A0A9P9J4F5_9HYPO</name>
<gene>
    <name evidence="9" type="ORF">EDB81DRAFT_843239</name>
</gene>
<dbReference type="Proteomes" id="UP000738349">
    <property type="component" value="Unassembled WGS sequence"/>
</dbReference>
<dbReference type="SUPFAM" id="SSF103473">
    <property type="entry name" value="MFS general substrate transporter"/>
    <property type="match status" value="2"/>
</dbReference>
<sequence>MNQPSLPDYASRKSRGSAKRPEDSTTIELTVTTDSADNTEQLTPTPTGSVYSTFDKDQKRYIVFMVTVAAFISLTSASIYFPALNSLATDLAVFSTPINLTITSYMIFQGLAPTIFGDLADMVGRRPTCILTFVIYLDANVGLALKSSYTALFILPCLQSTGMVADLTTRSERGTYIGIVNAKIIIGPTLGPIIGGRSVVGNGSIPPQSWNMSLVQYLKSRTGQSHTLADKQRLAQTGMTQNRKLRLPNPMKALRIGLCYLQSGAGCAMASFINDRLGLTIDRKREGDLRHFPIEKARIDVIWPFLSVGLAAILTYGWVLQYNANLVWPLILHFFIGFFVNGGFNILSTLLVDLYPQSPSTATAANNLVRRFMGAGGTGVIDLMVSTMVRGWCFSFVAFVCIAFMPILLLEARQGSKWREQRMKKQETTNPE</sequence>
<evidence type="ECO:0000313" key="9">
    <source>
        <dbReference type="EMBL" id="KAH7141686.1"/>
    </source>
</evidence>
<dbReference type="Gene3D" id="1.20.1720.10">
    <property type="entry name" value="Multidrug resistance protein D"/>
    <property type="match status" value="1"/>
</dbReference>
<proteinExistence type="predicted"/>
<dbReference type="OrthoDB" id="440553at2759"/>
<feature type="transmembrane region" description="Helical" evidence="8">
    <location>
        <begin position="93"/>
        <end position="116"/>
    </location>
</feature>
<feature type="region of interest" description="Disordered" evidence="7">
    <location>
        <begin position="1"/>
        <end position="26"/>
    </location>
</feature>
<feature type="transmembrane region" description="Helical" evidence="8">
    <location>
        <begin position="326"/>
        <end position="347"/>
    </location>
</feature>
<organism evidence="9 10">
    <name type="scientific">Dactylonectria macrodidyma</name>
    <dbReference type="NCBI Taxonomy" id="307937"/>
    <lineage>
        <taxon>Eukaryota</taxon>
        <taxon>Fungi</taxon>
        <taxon>Dikarya</taxon>
        <taxon>Ascomycota</taxon>
        <taxon>Pezizomycotina</taxon>
        <taxon>Sordariomycetes</taxon>
        <taxon>Hypocreomycetidae</taxon>
        <taxon>Hypocreales</taxon>
        <taxon>Nectriaceae</taxon>
        <taxon>Dactylonectria</taxon>
    </lineage>
</organism>
<evidence type="ECO:0000256" key="8">
    <source>
        <dbReference type="SAM" id="Phobius"/>
    </source>
</evidence>
<keyword evidence="5 8" id="KW-0472">Membrane</keyword>
<dbReference type="GO" id="GO:0005886">
    <property type="term" value="C:plasma membrane"/>
    <property type="evidence" value="ECO:0007669"/>
    <property type="project" value="TreeGrafter"/>
</dbReference>
<keyword evidence="6" id="KW-0325">Glycoprotein</keyword>
<dbReference type="PANTHER" id="PTHR23502">
    <property type="entry name" value="MAJOR FACILITATOR SUPERFAMILY"/>
    <property type="match status" value="1"/>
</dbReference>
<comment type="caution">
    <text evidence="9">The sequence shown here is derived from an EMBL/GenBank/DDBJ whole genome shotgun (WGS) entry which is preliminary data.</text>
</comment>
<dbReference type="InterPro" id="IPR036259">
    <property type="entry name" value="MFS_trans_sf"/>
</dbReference>
<evidence type="ECO:0000256" key="6">
    <source>
        <dbReference type="ARBA" id="ARBA00023180"/>
    </source>
</evidence>
<keyword evidence="2" id="KW-0813">Transport</keyword>
<evidence type="ECO:0000256" key="1">
    <source>
        <dbReference type="ARBA" id="ARBA00004141"/>
    </source>
</evidence>
<evidence type="ECO:0000256" key="5">
    <source>
        <dbReference type="ARBA" id="ARBA00023136"/>
    </source>
</evidence>
<dbReference type="AlphaFoldDB" id="A0A9P9J4F5"/>
<keyword evidence="4 8" id="KW-1133">Transmembrane helix</keyword>
<feature type="transmembrane region" description="Helical" evidence="8">
    <location>
        <begin position="301"/>
        <end position="319"/>
    </location>
</feature>
<dbReference type="PANTHER" id="PTHR23502:SF51">
    <property type="entry name" value="QUINIDINE RESISTANCE PROTEIN 1-RELATED"/>
    <property type="match status" value="1"/>
</dbReference>
<evidence type="ECO:0000256" key="4">
    <source>
        <dbReference type="ARBA" id="ARBA00022989"/>
    </source>
</evidence>
<evidence type="ECO:0000313" key="10">
    <source>
        <dbReference type="Proteomes" id="UP000738349"/>
    </source>
</evidence>
<evidence type="ECO:0000256" key="3">
    <source>
        <dbReference type="ARBA" id="ARBA00022692"/>
    </source>
</evidence>
<feature type="transmembrane region" description="Helical" evidence="8">
    <location>
        <begin position="389"/>
        <end position="410"/>
    </location>
</feature>
<dbReference type="Pfam" id="PF07690">
    <property type="entry name" value="MFS_1"/>
    <property type="match status" value="1"/>
</dbReference>
<dbReference type="Gene3D" id="1.20.1250.20">
    <property type="entry name" value="MFS general substrate transporter like domains"/>
    <property type="match status" value="1"/>
</dbReference>
<evidence type="ECO:0000256" key="7">
    <source>
        <dbReference type="SAM" id="MobiDB-lite"/>
    </source>
</evidence>
<evidence type="ECO:0000256" key="2">
    <source>
        <dbReference type="ARBA" id="ARBA00022448"/>
    </source>
</evidence>
<accession>A0A9P9J4F5</accession>
<keyword evidence="10" id="KW-1185">Reference proteome</keyword>
<feature type="transmembrane region" description="Helical" evidence="8">
    <location>
        <begin position="61"/>
        <end position="81"/>
    </location>
</feature>
<keyword evidence="3 8" id="KW-0812">Transmembrane</keyword>
<reference evidence="9" key="1">
    <citation type="journal article" date="2021" name="Nat. Commun.">
        <title>Genetic determinants of endophytism in the Arabidopsis root mycobiome.</title>
        <authorList>
            <person name="Mesny F."/>
            <person name="Miyauchi S."/>
            <person name="Thiergart T."/>
            <person name="Pickel B."/>
            <person name="Atanasova L."/>
            <person name="Karlsson M."/>
            <person name="Huettel B."/>
            <person name="Barry K.W."/>
            <person name="Haridas S."/>
            <person name="Chen C."/>
            <person name="Bauer D."/>
            <person name="Andreopoulos W."/>
            <person name="Pangilinan J."/>
            <person name="LaButti K."/>
            <person name="Riley R."/>
            <person name="Lipzen A."/>
            <person name="Clum A."/>
            <person name="Drula E."/>
            <person name="Henrissat B."/>
            <person name="Kohler A."/>
            <person name="Grigoriev I.V."/>
            <person name="Martin F.M."/>
            <person name="Hacquard S."/>
        </authorList>
    </citation>
    <scope>NUCLEOTIDE SEQUENCE</scope>
    <source>
        <strain evidence="9">MPI-CAGE-AT-0147</strain>
    </source>
</reference>
<comment type="subcellular location">
    <subcellularLocation>
        <location evidence="1">Membrane</location>
        <topology evidence="1">Multi-pass membrane protein</topology>
    </subcellularLocation>
</comment>
<dbReference type="GO" id="GO:0022857">
    <property type="term" value="F:transmembrane transporter activity"/>
    <property type="evidence" value="ECO:0007669"/>
    <property type="project" value="InterPro"/>
</dbReference>